<comment type="caution">
    <text evidence="13">The sequence shown here is derived from an EMBL/GenBank/DDBJ whole genome shotgun (WGS) entry which is preliminary data.</text>
</comment>
<evidence type="ECO:0000256" key="5">
    <source>
        <dbReference type="ARBA" id="ARBA00022598"/>
    </source>
</evidence>
<dbReference type="InterPro" id="IPR014729">
    <property type="entry name" value="Rossmann-like_a/b/a_fold"/>
</dbReference>
<dbReference type="InterPro" id="IPR001412">
    <property type="entry name" value="aa-tRNA-synth_I_CS"/>
</dbReference>
<dbReference type="PANTHER" id="PTHR43311:SF2">
    <property type="entry name" value="GLUTAMATE--TRNA LIGASE, MITOCHONDRIAL-RELATED"/>
    <property type="match status" value="1"/>
</dbReference>
<dbReference type="STRING" id="1817895.AUJ95_06005"/>
<evidence type="ECO:0000256" key="8">
    <source>
        <dbReference type="ARBA" id="ARBA00022917"/>
    </source>
</evidence>
<organism evidence="13 14">
    <name type="scientific">Candidatus Desantisbacteria bacterium CG2_30_40_21</name>
    <dbReference type="NCBI Taxonomy" id="1817895"/>
    <lineage>
        <taxon>Bacteria</taxon>
        <taxon>Candidatus Desantisiibacteriota</taxon>
    </lineage>
</organism>
<comment type="subunit">
    <text evidence="3 10">Monomer.</text>
</comment>
<reference evidence="13 14" key="1">
    <citation type="journal article" date="2016" name="Environ. Microbiol.">
        <title>Genomic resolution of a cold subsurface aquifer community provides metabolic insights for novel microbes adapted to high CO concentrations.</title>
        <authorList>
            <person name="Probst A.J."/>
            <person name="Castelle C.J."/>
            <person name="Singh A."/>
            <person name="Brown C.T."/>
            <person name="Anantharaman K."/>
            <person name="Sharon I."/>
            <person name="Hug L.A."/>
            <person name="Burstein D."/>
            <person name="Emerson J.B."/>
            <person name="Thomas B.C."/>
            <person name="Banfield J.F."/>
        </authorList>
    </citation>
    <scope>NUCLEOTIDE SEQUENCE [LARGE SCALE GENOMIC DNA]</scope>
    <source>
        <strain evidence="13">CG2_30_40_21</strain>
    </source>
</reference>
<dbReference type="GO" id="GO:0005829">
    <property type="term" value="C:cytosol"/>
    <property type="evidence" value="ECO:0007669"/>
    <property type="project" value="TreeGrafter"/>
</dbReference>
<feature type="binding site" evidence="10">
    <location>
        <position position="233"/>
    </location>
    <ligand>
        <name>ATP</name>
        <dbReference type="ChEBI" id="CHEBI:30616"/>
    </ligand>
</feature>
<keyword evidence="4 10" id="KW-0963">Cytoplasm</keyword>
<dbReference type="InterPro" id="IPR008925">
    <property type="entry name" value="aa_tRNA-synth_I_cd-bd_sf"/>
</dbReference>
<feature type="binding site" evidence="10">
    <location>
        <position position="97"/>
    </location>
    <ligand>
        <name>Zn(2+)</name>
        <dbReference type="ChEBI" id="CHEBI:29105"/>
    </ligand>
</feature>
<comment type="cofactor">
    <cofactor evidence="10">
        <name>Zn(2+)</name>
        <dbReference type="ChEBI" id="CHEBI:29105"/>
    </cofactor>
    <text evidence="10">Binds 1 zinc ion per subunit.</text>
</comment>
<dbReference type="EMBL" id="MNYI01000164">
    <property type="protein sequence ID" value="OIP38991.1"/>
    <property type="molecule type" value="Genomic_DNA"/>
</dbReference>
<evidence type="ECO:0000313" key="14">
    <source>
        <dbReference type="Proteomes" id="UP000183085"/>
    </source>
</evidence>
<keyword evidence="10" id="KW-0862">Zinc</keyword>
<dbReference type="InterPro" id="IPR020751">
    <property type="entry name" value="aa-tRNA-synth_I_codon-bd_sub2"/>
</dbReference>
<evidence type="ECO:0000256" key="3">
    <source>
        <dbReference type="ARBA" id="ARBA00011245"/>
    </source>
</evidence>
<dbReference type="SUPFAM" id="SSF48163">
    <property type="entry name" value="An anticodon-binding domain of class I aminoacyl-tRNA synthetases"/>
    <property type="match status" value="1"/>
</dbReference>
<dbReference type="NCBIfam" id="TIGR00464">
    <property type="entry name" value="gltX_bact"/>
    <property type="match status" value="1"/>
</dbReference>
<comment type="similarity">
    <text evidence="2 10">Belongs to the class-I aminoacyl-tRNA synthetase family. Glutamate--tRNA ligase type 1 subfamily.</text>
</comment>
<evidence type="ECO:0000256" key="9">
    <source>
        <dbReference type="ARBA" id="ARBA00023146"/>
    </source>
</evidence>
<keyword evidence="9 10" id="KW-0030">Aminoacyl-tRNA synthetase</keyword>
<feature type="binding site" evidence="10">
    <location>
        <position position="99"/>
    </location>
    <ligand>
        <name>Zn(2+)</name>
        <dbReference type="ChEBI" id="CHEBI:29105"/>
    </ligand>
</feature>
<dbReference type="InterPro" id="IPR000924">
    <property type="entry name" value="Glu/Gln-tRNA-synth"/>
</dbReference>
<dbReference type="GO" id="GO:0000049">
    <property type="term" value="F:tRNA binding"/>
    <property type="evidence" value="ECO:0007669"/>
    <property type="project" value="InterPro"/>
</dbReference>
<dbReference type="InterPro" id="IPR045462">
    <property type="entry name" value="aa-tRNA-synth_I_cd-bd"/>
</dbReference>
<dbReference type="PRINTS" id="PR00987">
    <property type="entry name" value="TRNASYNTHGLU"/>
</dbReference>
<dbReference type="InterPro" id="IPR049940">
    <property type="entry name" value="GluQ/Sye"/>
</dbReference>
<dbReference type="FunFam" id="3.40.50.620:FF:000007">
    <property type="entry name" value="Glutamate--tRNA ligase"/>
    <property type="match status" value="1"/>
</dbReference>
<evidence type="ECO:0000256" key="4">
    <source>
        <dbReference type="ARBA" id="ARBA00022490"/>
    </source>
</evidence>
<evidence type="ECO:0000256" key="10">
    <source>
        <dbReference type="HAMAP-Rule" id="MF_00022"/>
    </source>
</evidence>
<proteinExistence type="inferred from homology"/>
<feature type="domain" description="Glutamyl/glutaminyl-tRNA synthetase class Ib catalytic" evidence="11">
    <location>
        <begin position="2"/>
        <end position="299"/>
    </location>
</feature>
<dbReference type="GO" id="GO:0008270">
    <property type="term" value="F:zinc ion binding"/>
    <property type="evidence" value="ECO:0007669"/>
    <property type="project" value="UniProtKB-UniRule"/>
</dbReference>
<dbReference type="InterPro" id="IPR020058">
    <property type="entry name" value="Glu/Gln-tRNA-synth_Ib_cat-dom"/>
</dbReference>
<evidence type="ECO:0000259" key="11">
    <source>
        <dbReference type="Pfam" id="PF00749"/>
    </source>
</evidence>
<evidence type="ECO:0000256" key="2">
    <source>
        <dbReference type="ARBA" id="ARBA00007894"/>
    </source>
</evidence>
<keyword evidence="5 10" id="KW-0436">Ligase</keyword>
<dbReference type="Pfam" id="PF19269">
    <property type="entry name" value="Anticodon_2"/>
    <property type="match status" value="1"/>
</dbReference>
<comment type="function">
    <text evidence="10">Catalyzes the attachment of glutamate to tRNA(Glu) in a two-step reaction: glutamate is first activated by ATP to form Glu-AMP and then transferred to the acceptor end of tRNA(Glu).</text>
</comment>
<dbReference type="GO" id="GO:0004818">
    <property type="term" value="F:glutamate-tRNA ligase activity"/>
    <property type="evidence" value="ECO:0007669"/>
    <property type="project" value="UniProtKB-UniRule"/>
</dbReference>
<feature type="binding site" evidence="10">
    <location>
        <position position="126"/>
    </location>
    <ligand>
        <name>Zn(2+)</name>
        <dbReference type="ChEBI" id="CHEBI:29105"/>
    </ligand>
</feature>
<dbReference type="GO" id="GO:0006424">
    <property type="term" value="P:glutamyl-tRNA aminoacylation"/>
    <property type="evidence" value="ECO:0007669"/>
    <property type="project" value="UniProtKB-UniRule"/>
</dbReference>
<dbReference type="Gene3D" id="1.10.10.350">
    <property type="match status" value="1"/>
</dbReference>
<dbReference type="SUPFAM" id="SSF52374">
    <property type="entry name" value="Nucleotidylyl transferase"/>
    <property type="match status" value="1"/>
</dbReference>
<feature type="binding site" evidence="10">
    <location>
        <position position="124"/>
    </location>
    <ligand>
        <name>Zn(2+)</name>
        <dbReference type="ChEBI" id="CHEBI:29105"/>
    </ligand>
</feature>
<keyword evidence="8 10" id="KW-0648">Protein biosynthesis</keyword>
<comment type="subcellular location">
    <subcellularLocation>
        <location evidence="1 10">Cytoplasm</location>
    </subcellularLocation>
</comment>
<dbReference type="InterPro" id="IPR033910">
    <property type="entry name" value="GluRS_core"/>
</dbReference>
<comment type="catalytic activity">
    <reaction evidence="10">
        <text>tRNA(Glu) + L-glutamate + ATP = L-glutamyl-tRNA(Glu) + AMP + diphosphate</text>
        <dbReference type="Rhea" id="RHEA:23540"/>
        <dbReference type="Rhea" id="RHEA-COMP:9663"/>
        <dbReference type="Rhea" id="RHEA-COMP:9680"/>
        <dbReference type="ChEBI" id="CHEBI:29985"/>
        <dbReference type="ChEBI" id="CHEBI:30616"/>
        <dbReference type="ChEBI" id="CHEBI:33019"/>
        <dbReference type="ChEBI" id="CHEBI:78442"/>
        <dbReference type="ChEBI" id="CHEBI:78520"/>
        <dbReference type="ChEBI" id="CHEBI:456215"/>
        <dbReference type="EC" id="6.1.1.17"/>
    </reaction>
</comment>
<gene>
    <name evidence="10" type="primary">gltX</name>
    <name evidence="13" type="ORF">AUJ95_06005</name>
</gene>
<evidence type="ECO:0000256" key="6">
    <source>
        <dbReference type="ARBA" id="ARBA00022741"/>
    </source>
</evidence>
<protein>
    <recommendedName>
        <fullName evidence="10">Glutamate--tRNA ligase</fullName>
        <ecNumber evidence="10">6.1.1.17</ecNumber>
    </recommendedName>
    <alternativeName>
        <fullName evidence="10">Glutamyl-tRNA synthetase</fullName>
        <shortName evidence="10">GluRS</shortName>
    </alternativeName>
</protein>
<sequence>MITVRFAPSPTGYLHVGGARTALFNWLYARNTGGKFILRIEDTDVKRSTQAATQAILDGLQWLGIDWDEGPYFQQARLPIYQEYAQKLIDEDKAYYCSCSVDELENLKKQAVNIGRAAGYDGRCRDKGEKKGVLRLKVTEGSTVFYDLFRDKIEFDNSLIGDFVLVRSDGMPTYNLTCAVDDALMGITQVIRGDDHIPNTPKQLLIFSALGLSPPRFGHIPLILGTDKSPLSKRHGAVSVMAYKEAGFLPEAMVNYLALLGWSTTNSQQLFSKEELIKKFSLKRIVKNPAVFDMEKLRWMNGVYIKQANPVDLVSIVRNYSSQRVWGEGTTPAPPWKEGELKETTPLLEEIIRLYQGRIKVLPEIYEMGDFFFSEQIKIEEDVVCEILGKDGVKTLLWETGQVMESLTIFDAISIEGAIRDLAERLGINAGDIIHPLRAVLTGKRVSPGIFEVAALLGQEMVMQRIENGLNIINQE</sequence>
<feature type="domain" description="Aminoacyl-tRNA synthetase class I anticodon-binding" evidence="12">
    <location>
        <begin position="343"/>
        <end position="470"/>
    </location>
</feature>
<keyword evidence="7 10" id="KW-0067">ATP-binding</keyword>
<evidence type="ECO:0000259" key="12">
    <source>
        <dbReference type="Pfam" id="PF19269"/>
    </source>
</evidence>
<dbReference type="PROSITE" id="PS00178">
    <property type="entry name" value="AA_TRNA_LIGASE_I"/>
    <property type="match status" value="1"/>
</dbReference>
<dbReference type="Pfam" id="PF00749">
    <property type="entry name" value="tRNA-synt_1c"/>
    <property type="match status" value="1"/>
</dbReference>
<name>A0A1J5E4W5_9BACT</name>
<evidence type="ECO:0000256" key="1">
    <source>
        <dbReference type="ARBA" id="ARBA00004496"/>
    </source>
</evidence>
<keyword evidence="6 10" id="KW-0547">Nucleotide-binding</keyword>
<dbReference type="InterPro" id="IPR004527">
    <property type="entry name" value="Glu-tRNA-ligase_bac/mito"/>
</dbReference>
<accession>A0A1J5E4W5</accession>
<dbReference type="PANTHER" id="PTHR43311">
    <property type="entry name" value="GLUTAMATE--TRNA LIGASE"/>
    <property type="match status" value="1"/>
</dbReference>
<keyword evidence="10" id="KW-0479">Metal-binding</keyword>
<dbReference type="HAMAP" id="MF_00022">
    <property type="entry name" value="Glu_tRNA_synth_type1"/>
    <property type="match status" value="1"/>
</dbReference>
<dbReference type="AlphaFoldDB" id="A0A1J5E4W5"/>
<dbReference type="CDD" id="cd00808">
    <property type="entry name" value="GluRS_core"/>
    <property type="match status" value="1"/>
</dbReference>
<evidence type="ECO:0000313" key="13">
    <source>
        <dbReference type="EMBL" id="OIP38991.1"/>
    </source>
</evidence>
<evidence type="ECO:0000256" key="7">
    <source>
        <dbReference type="ARBA" id="ARBA00022840"/>
    </source>
</evidence>
<feature type="short sequence motif" description="'KMSKS' region" evidence="10">
    <location>
        <begin position="230"/>
        <end position="234"/>
    </location>
</feature>
<dbReference type="GO" id="GO:0005524">
    <property type="term" value="F:ATP binding"/>
    <property type="evidence" value="ECO:0007669"/>
    <property type="project" value="UniProtKB-UniRule"/>
</dbReference>
<dbReference type="Proteomes" id="UP000183085">
    <property type="component" value="Unassembled WGS sequence"/>
</dbReference>
<feature type="short sequence motif" description="'HIGH' region" evidence="10">
    <location>
        <begin position="8"/>
        <end position="18"/>
    </location>
</feature>
<dbReference type="EC" id="6.1.1.17" evidence="10"/>
<dbReference type="Gene3D" id="3.40.50.620">
    <property type="entry name" value="HUPs"/>
    <property type="match status" value="1"/>
</dbReference>